<dbReference type="EMBL" id="QKWP01000998">
    <property type="protein sequence ID" value="RIB12696.1"/>
    <property type="molecule type" value="Genomic_DNA"/>
</dbReference>
<name>A0A397UZW7_9GLOM</name>
<dbReference type="GO" id="GO:0003676">
    <property type="term" value="F:nucleic acid binding"/>
    <property type="evidence" value="ECO:0007669"/>
    <property type="project" value="InterPro"/>
</dbReference>
<comment type="caution">
    <text evidence="2">The sequence shown here is derived from an EMBL/GenBank/DDBJ whole genome shotgun (WGS) entry which is preliminary data.</text>
</comment>
<feature type="region of interest" description="Disordered" evidence="1">
    <location>
        <begin position="400"/>
        <end position="425"/>
    </location>
</feature>
<protein>
    <recommendedName>
        <fullName evidence="4">CCHC-type domain-containing protein</fullName>
    </recommendedName>
</protein>
<evidence type="ECO:0000313" key="2">
    <source>
        <dbReference type="EMBL" id="RIB12696.1"/>
    </source>
</evidence>
<accession>A0A397UZW7</accession>
<dbReference type="Proteomes" id="UP000266673">
    <property type="component" value="Unassembled WGS sequence"/>
</dbReference>
<keyword evidence="3" id="KW-1185">Reference proteome</keyword>
<dbReference type="SUPFAM" id="SSF57756">
    <property type="entry name" value="Retrovirus zinc finger-like domains"/>
    <property type="match status" value="1"/>
</dbReference>
<dbReference type="AlphaFoldDB" id="A0A397UZW7"/>
<proteinExistence type="predicted"/>
<dbReference type="OrthoDB" id="10627683at2759"/>
<sequence>MERRTYLKEEIHSQILPKYRLFQRRIAQRGLRKEVWCNYCKTKGHLVSNCPEVEKLEEQCTALSEALELALKILKDIIDSKSKEIALLTLIYWDVFNSKETERKSTRIRPGQRTTTTQNVYKADIVSTSKIRPVRLQYSKNLITEFRDPVSKKWTPDEKLKKRIAIKRDVNKEVKVKKDKPELSNWHQRSVEKGNIKGYLKAQARIGLCCKNKSRAKNIYDQKLNKVPEQTLETNPSLINRVNLDGIANIALETLKINIRHFSVTDASIIDEVNRVKLGKHEVPHQQTVTHQQTNKLERLSANSNNAKVFKGSIKNTREIKVKTNAPVGCQKSAEMNCANEIESKRDNYKAPIYYQKVSKGIEAKKIIDPGCQDSIEIKTIIEASKLDNESGYEKIAPNPISNYLEEPGNADNDAETCSETGDRNNDIETMIDSEDNKIIGHTERFISSKNLPSRNNENKAPINYWNEIYNLGYRYEHQIENKNNELKLFIYTKKPAKADLELSDKGFDEECYGS</sequence>
<evidence type="ECO:0000313" key="3">
    <source>
        <dbReference type="Proteomes" id="UP000266673"/>
    </source>
</evidence>
<organism evidence="2 3">
    <name type="scientific">Gigaspora rosea</name>
    <dbReference type="NCBI Taxonomy" id="44941"/>
    <lineage>
        <taxon>Eukaryota</taxon>
        <taxon>Fungi</taxon>
        <taxon>Fungi incertae sedis</taxon>
        <taxon>Mucoromycota</taxon>
        <taxon>Glomeromycotina</taxon>
        <taxon>Glomeromycetes</taxon>
        <taxon>Diversisporales</taxon>
        <taxon>Gigasporaceae</taxon>
        <taxon>Gigaspora</taxon>
    </lineage>
</organism>
<evidence type="ECO:0000256" key="1">
    <source>
        <dbReference type="SAM" id="MobiDB-lite"/>
    </source>
</evidence>
<dbReference type="InterPro" id="IPR036875">
    <property type="entry name" value="Znf_CCHC_sf"/>
</dbReference>
<dbReference type="GO" id="GO:0008270">
    <property type="term" value="F:zinc ion binding"/>
    <property type="evidence" value="ECO:0007669"/>
    <property type="project" value="InterPro"/>
</dbReference>
<evidence type="ECO:0008006" key="4">
    <source>
        <dbReference type="Google" id="ProtNLM"/>
    </source>
</evidence>
<reference evidence="2 3" key="1">
    <citation type="submission" date="2018-06" db="EMBL/GenBank/DDBJ databases">
        <title>Comparative genomics reveals the genomic features of Rhizophagus irregularis, R. cerebriforme, R. diaphanum and Gigaspora rosea, and their symbiotic lifestyle signature.</title>
        <authorList>
            <person name="Morin E."/>
            <person name="San Clemente H."/>
            <person name="Chen E.C.H."/>
            <person name="De La Providencia I."/>
            <person name="Hainaut M."/>
            <person name="Kuo A."/>
            <person name="Kohler A."/>
            <person name="Murat C."/>
            <person name="Tang N."/>
            <person name="Roy S."/>
            <person name="Loubradou J."/>
            <person name="Henrissat B."/>
            <person name="Grigoriev I.V."/>
            <person name="Corradi N."/>
            <person name="Roux C."/>
            <person name="Martin F.M."/>
        </authorList>
    </citation>
    <scope>NUCLEOTIDE SEQUENCE [LARGE SCALE GENOMIC DNA]</scope>
    <source>
        <strain evidence="2 3">DAOM 194757</strain>
    </source>
</reference>
<gene>
    <name evidence="2" type="ORF">C2G38_2199960</name>
</gene>